<dbReference type="RefSeq" id="XP_037220694.1">
    <property type="nucleotide sequence ID" value="XM_037362773.1"/>
</dbReference>
<dbReference type="EMBL" id="JACAZF010000005">
    <property type="protein sequence ID" value="KAF7303722.1"/>
    <property type="molecule type" value="Genomic_DNA"/>
</dbReference>
<proteinExistence type="predicted"/>
<organism evidence="2 3">
    <name type="scientific">Mycena indigotica</name>
    <dbReference type="NCBI Taxonomy" id="2126181"/>
    <lineage>
        <taxon>Eukaryota</taxon>
        <taxon>Fungi</taxon>
        <taxon>Dikarya</taxon>
        <taxon>Basidiomycota</taxon>
        <taxon>Agaricomycotina</taxon>
        <taxon>Agaricomycetes</taxon>
        <taxon>Agaricomycetidae</taxon>
        <taxon>Agaricales</taxon>
        <taxon>Marasmiineae</taxon>
        <taxon>Mycenaceae</taxon>
        <taxon>Mycena</taxon>
    </lineage>
</organism>
<comment type="caution">
    <text evidence="2">The sequence shown here is derived from an EMBL/GenBank/DDBJ whole genome shotgun (WGS) entry which is preliminary data.</text>
</comment>
<dbReference type="GO" id="GO:0005664">
    <property type="term" value="C:nuclear origin of replication recognition complex"/>
    <property type="evidence" value="ECO:0007669"/>
    <property type="project" value="InterPro"/>
</dbReference>
<dbReference type="GO" id="GO:0005656">
    <property type="term" value="C:nuclear pre-replicative complex"/>
    <property type="evidence" value="ECO:0007669"/>
    <property type="project" value="TreeGrafter"/>
</dbReference>
<name>A0A8H6W3L7_9AGAR</name>
<reference evidence="2" key="1">
    <citation type="submission" date="2020-05" db="EMBL/GenBank/DDBJ databases">
        <title>Mycena genomes resolve the evolution of fungal bioluminescence.</title>
        <authorList>
            <person name="Tsai I.J."/>
        </authorList>
    </citation>
    <scope>NUCLEOTIDE SEQUENCE</scope>
    <source>
        <strain evidence="2">171206Taipei</strain>
    </source>
</reference>
<dbReference type="CDD" id="cd20704">
    <property type="entry name" value="Orc3"/>
    <property type="match status" value="1"/>
</dbReference>
<dbReference type="GO" id="GO:0003688">
    <property type="term" value="F:DNA replication origin binding"/>
    <property type="evidence" value="ECO:0007669"/>
    <property type="project" value="TreeGrafter"/>
</dbReference>
<dbReference type="InterPro" id="IPR020795">
    <property type="entry name" value="ORC3"/>
</dbReference>
<dbReference type="InterPro" id="IPR045667">
    <property type="entry name" value="ORC3_N"/>
</dbReference>
<evidence type="ECO:0000313" key="3">
    <source>
        <dbReference type="Proteomes" id="UP000636479"/>
    </source>
</evidence>
<feature type="domain" description="Origin recognition complex subunit 3 N-terminal" evidence="1">
    <location>
        <begin position="148"/>
        <end position="263"/>
    </location>
</feature>
<dbReference type="OrthoDB" id="10265211at2759"/>
<sequence>MPPHQIVVSIPFQPEDDPPQTQDTNLVLLRQHAYTVAWARCLDRIKVPAAFKIIAEIYAPVVSTFIQKLESAHIDLLPGLPSHELPIITVTKDPIDASGGSIFLSLVNESVDATNFVDTHIHPNDNLSIGAAMKSLITGFVDKEALQRKSTALASVDIQLLSAWYQEMAQGENLRLVVFLHDFEKFDQQTVQDMFYICSSTTLPFLFVLLLSGPSSSNYLQKTLPHSTLKLLRPYHLEVPGGRTVLDSILFGVFFNPAFDATLFPGPQLLERYFGKNAIVSLNLQQIAYLHHFSTIKFSLLAQTTPPLLFETSTVFARDLLDRYSAGKFSTKQKEDWRNCSSSLAALIGAIDDIRDSASRKVTDIKLAFSLLHLVITFLRSRPDKSIERWRGAARMSRALTEGHAVAGLLQ</sequence>
<keyword evidence="3" id="KW-1185">Reference proteome</keyword>
<protein>
    <submittedName>
        <fullName evidence="2">Origin recognition complex subunit 3-like</fullName>
    </submittedName>
</protein>
<dbReference type="PANTHER" id="PTHR12748">
    <property type="entry name" value="ORIGIN RECOGNITION COMPLEX SUBUNIT 3"/>
    <property type="match status" value="1"/>
</dbReference>
<dbReference type="PANTHER" id="PTHR12748:SF0">
    <property type="entry name" value="ORIGIN RECOGNITION COMPLEX SUBUNIT 3"/>
    <property type="match status" value="1"/>
</dbReference>
<evidence type="ECO:0000313" key="2">
    <source>
        <dbReference type="EMBL" id="KAF7303722.1"/>
    </source>
</evidence>
<accession>A0A8H6W3L7</accession>
<gene>
    <name evidence="2" type="ORF">MIND_00601700</name>
</gene>
<dbReference type="GO" id="GO:0031261">
    <property type="term" value="C:DNA replication preinitiation complex"/>
    <property type="evidence" value="ECO:0007669"/>
    <property type="project" value="TreeGrafter"/>
</dbReference>
<evidence type="ECO:0000259" key="1">
    <source>
        <dbReference type="Pfam" id="PF07034"/>
    </source>
</evidence>
<dbReference type="AlphaFoldDB" id="A0A8H6W3L7"/>
<dbReference type="GeneID" id="59345289"/>
<dbReference type="Proteomes" id="UP000636479">
    <property type="component" value="Unassembled WGS sequence"/>
</dbReference>
<dbReference type="GO" id="GO:0006270">
    <property type="term" value="P:DNA replication initiation"/>
    <property type="evidence" value="ECO:0007669"/>
    <property type="project" value="TreeGrafter"/>
</dbReference>
<dbReference type="Pfam" id="PF07034">
    <property type="entry name" value="ORC3_N"/>
    <property type="match status" value="1"/>
</dbReference>